<keyword evidence="1" id="KW-0175">Coiled coil</keyword>
<proteinExistence type="predicted"/>
<evidence type="ECO:0000256" key="1">
    <source>
        <dbReference type="SAM" id="Coils"/>
    </source>
</evidence>
<name>A0A8S5T3U0_9CAUD</name>
<protein>
    <submittedName>
        <fullName evidence="2">Uncharacterized protein</fullName>
    </submittedName>
</protein>
<sequence length="140" mass="16772">MLYKEMSIHDFKPWSGAVNTYERLKRNDKLNELEWSLSEIFGKDDIEETELNDLLWFEPDTVFEMVGLNTESEIEEEIEETESEIEEVTEYIDTLEEELQECEPGSDEWQNTMNILVSYRIDLNNLYNELDRLREELGEF</sequence>
<dbReference type="InterPro" id="IPR038407">
    <property type="entry name" value="v-SNARE_N_sf"/>
</dbReference>
<reference evidence="2" key="1">
    <citation type="journal article" date="2021" name="Proc. Natl. Acad. Sci. U.S.A.">
        <title>A Catalog of Tens of Thousands of Viruses from Human Metagenomes Reveals Hidden Associations with Chronic Diseases.</title>
        <authorList>
            <person name="Tisza M.J."/>
            <person name="Buck C.B."/>
        </authorList>
    </citation>
    <scope>NUCLEOTIDE SEQUENCE</scope>
    <source>
        <strain evidence="2">CtXYk3</strain>
    </source>
</reference>
<evidence type="ECO:0000313" key="2">
    <source>
        <dbReference type="EMBL" id="DAF57918.1"/>
    </source>
</evidence>
<organism evidence="2">
    <name type="scientific">Siphoviridae sp. ctXYk3</name>
    <dbReference type="NCBI Taxonomy" id="2827886"/>
    <lineage>
        <taxon>Viruses</taxon>
        <taxon>Duplodnaviria</taxon>
        <taxon>Heunggongvirae</taxon>
        <taxon>Uroviricota</taxon>
        <taxon>Caudoviricetes</taxon>
    </lineage>
</organism>
<accession>A0A8S5T3U0</accession>
<feature type="coiled-coil region" evidence="1">
    <location>
        <begin position="71"/>
        <end position="136"/>
    </location>
</feature>
<dbReference type="Gene3D" id="1.20.58.400">
    <property type="entry name" value="t-snare proteins"/>
    <property type="match status" value="1"/>
</dbReference>
<dbReference type="EMBL" id="BK032743">
    <property type="protein sequence ID" value="DAF57918.1"/>
    <property type="molecule type" value="Genomic_DNA"/>
</dbReference>